<feature type="compositionally biased region" description="Basic and acidic residues" evidence="1">
    <location>
        <begin position="517"/>
        <end position="560"/>
    </location>
</feature>
<dbReference type="InterPro" id="IPR000719">
    <property type="entry name" value="Prot_kinase_dom"/>
</dbReference>
<dbReference type="SUPFAM" id="SSF56112">
    <property type="entry name" value="Protein kinase-like (PK-like)"/>
    <property type="match status" value="1"/>
</dbReference>
<accession>A0ABM1RM26</accession>
<dbReference type="PANTHER" id="PTHR13954:SF6">
    <property type="entry name" value="NON-SPECIFIC SERINE_THREONINE PROTEIN KINASE"/>
    <property type="match status" value="1"/>
</dbReference>
<feature type="compositionally biased region" description="Basic residues" evidence="1">
    <location>
        <begin position="1"/>
        <end position="15"/>
    </location>
</feature>
<dbReference type="RefSeq" id="XP_019100064.1">
    <property type="nucleotide sequence ID" value="XM_019244519.1"/>
</dbReference>
<dbReference type="Pfam" id="PF00069">
    <property type="entry name" value="Pkinase"/>
    <property type="match status" value="1"/>
</dbReference>
<dbReference type="Proteomes" id="UP000694864">
    <property type="component" value="Chromosome 4"/>
</dbReference>
<feature type="compositionally biased region" description="Polar residues" evidence="1">
    <location>
        <begin position="32"/>
        <end position="47"/>
    </location>
</feature>
<name>A0ABM1RM26_CAMSA</name>
<dbReference type="Pfam" id="PF20206">
    <property type="entry name" value="Tra1_ring"/>
    <property type="match status" value="1"/>
</dbReference>
<feature type="compositionally biased region" description="Basic residues" evidence="1">
    <location>
        <begin position="66"/>
        <end position="75"/>
    </location>
</feature>
<feature type="region of interest" description="Disordered" evidence="1">
    <location>
        <begin position="489"/>
        <end position="560"/>
    </location>
</feature>
<evidence type="ECO:0000259" key="2">
    <source>
        <dbReference type="PROSITE" id="PS50011"/>
    </source>
</evidence>
<dbReference type="InterPro" id="IPR045133">
    <property type="entry name" value="IRE1/2-like"/>
</dbReference>
<dbReference type="PANTHER" id="PTHR13954">
    <property type="entry name" value="IRE1-RELATED"/>
    <property type="match status" value="1"/>
</dbReference>
<feature type="region of interest" description="Disordered" evidence="1">
    <location>
        <begin position="1"/>
        <end position="82"/>
    </location>
</feature>
<proteinExistence type="predicted"/>
<reference evidence="3" key="1">
    <citation type="journal article" date="2014" name="Nat. Commun.">
        <title>The emerging biofuel crop Camelina sativa retains a highly undifferentiated hexaploid genome structure.</title>
        <authorList>
            <person name="Kagale S."/>
            <person name="Koh C."/>
            <person name="Nixon J."/>
            <person name="Bollina V."/>
            <person name="Clarke W.E."/>
            <person name="Tuteja R."/>
            <person name="Spillane C."/>
            <person name="Robinson S.J."/>
            <person name="Links M.G."/>
            <person name="Clarke C."/>
            <person name="Higgins E.E."/>
            <person name="Huebert T."/>
            <person name="Sharpe A.G."/>
            <person name="Parkin I.A."/>
        </authorList>
    </citation>
    <scope>NUCLEOTIDE SEQUENCE [LARGE SCALE GENOMIC DNA]</scope>
    <source>
        <strain evidence="3">cv. DH55</strain>
    </source>
</reference>
<sequence length="857" mass="96126">MRKGAKKKGGSRGGRKAGSTLPASKNVDAVVETSTQGKNESASSSQPPVRRRKLKRGSQTELWHKSSPRAKRAKATKAQEDEPEYFMEKRHLWDQLESLYEFDWDFTNLEADLVVNTKIQLMAEKPIFKSDTDFVKNNCRRFVVILHVDCTSSNESTSSSVILASSTSKSCQSSESKQLDPWILLDALVSVLANENRVHSKSSLIALNVFSETLLFQARVKYANVLMAGGGHNASVIVSSPSTNPLYSPHPSVRIPVFEQLLPQLLHGSYGSTWQAHVGGVIGLGTLVGKVNVESLSYVQVKIKRGLVEVLVPVYASKEPKETSQVLMQILGVVDNVDASNSEARRNSFQDVIGYLVSGLLNPKASIPAVLAGRTVSEVTELLEPSYPLQCKTVEQQVGTIAALIFCRALKFLSTTIAWINFRVQTYTDVPAKMFFILCLFCRAEATEPKEVESGDKYIWIVIILGICFKTIMVLWRCLRMDLRRIPLVPTPPTTPTERNVAVNPKRRRNNNALKPEGSKSSEVSKSEESKSSEVSKSEESKSSEVSKSEESKSEESKSEESKSKFEQLAMFRYARERTNVTKVGKLVLGDVIELKERSEFAIVQGFLEKRPVYIKCGVKTDEMQNEVDILQFADHHPNILRYFSSEIEKNYFYYAVEPWLGNLTHLVNICKTNEASLEIAFGFSSAHPKMWRTNEAAYPKLWTANGAASILLRNLIRDVVLGLEHLHSLDIIHRDLRPKSIMIIYNGKRLMSKIDDMGVAEELNPDFPPNDEEATVAGDMFALGSLIYYLLSRGSDPFRARKPISNMMINSYDKRRVNFPDALHLINCLLGPKPHTRASSSFFWNDEKKIDFLHIN</sequence>
<dbReference type="Gene3D" id="1.10.510.10">
    <property type="entry name" value="Transferase(Phosphotransferase) domain 1"/>
    <property type="match status" value="1"/>
</dbReference>
<evidence type="ECO:0000313" key="3">
    <source>
        <dbReference type="Proteomes" id="UP000694864"/>
    </source>
</evidence>
<reference evidence="4" key="2">
    <citation type="submission" date="2025-08" db="UniProtKB">
        <authorList>
            <consortium name="RefSeq"/>
        </authorList>
    </citation>
    <scope>IDENTIFICATION</scope>
    <source>
        <tissue evidence="4">Leaf</tissue>
    </source>
</reference>
<keyword evidence="3" id="KW-1185">Reference proteome</keyword>
<dbReference type="GeneID" id="104779791"/>
<dbReference type="SMART" id="SM00220">
    <property type="entry name" value="S_TKc"/>
    <property type="match status" value="1"/>
</dbReference>
<organism evidence="3 4">
    <name type="scientific">Camelina sativa</name>
    <name type="common">False flax</name>
    <name type="synonym">Myagrum sativum</name>
    <dbReference type="NCBI Taxonomy" id="90675"/>
    <lineage>
        <taxon>Eukaryota</taxon>
        <taxon>Viridiplantae</taxon>
        <taxon>Streptophyta</taxon>
        <taxon>Embryophyta</taxon>
        <taxon>Tracheophyta</taxon>
        <taxon>Spermatophyta</taxon>
        <taxon>Magnoliopsida</taxon>
        <taxon>eudicotyledons</taxon>
        <taxon>Gunneridae</taxon>
        <taxon>Pentapetalae</taxon>
        <taxon>rosids</taxon>
        <taxon>malvids</taxon>
        <taxon>Brassicales</taxon>
        <taxon>Brassicaceae</taxon>
        <taxon>Camelineae</taxon>
        <taxon>Camelina</taxon>
    </lineage>
</organism>
<dbReference type="Gene3D" id="3.30.200.20">
    <property type="entry name" value="Phosphorylase Kinase, domain 1"/>
    <property type="match status" value="1"/>
</dbReference>
<gene>
    <name evidence="4" type="primary">LOC104779791</name>
</gene>
<protein>
    <submittedName>
        <fullName evidence="4">Uncharacterized protein LOC104779791</fullName>
    </submittedName>
</protein>
<dbReference type="InterPro" id="IPR046805">
    <property type="entry name" value="Tra1_ring"/>
</dbReference>
<dbReference type="PROSITE" id="PS50011">
    <property type="entry name" value="PROTEIN_KINASE_DOM"/>
    <property type="match status" value="1"/>
</dbReference>
<evidence type="ECO:0000256" key="1">
    <source>
        <dbReference type="SAM" id="MobiDB-lite"/>
    </source>
</evidence>
<dbReference type="InterPro" id="IPR011009">
    <property type="entry name" value="Kinase-like_dom_sf"/>
</dbReference>
<feature type="domain" description="Protein kinase" evidence="2">
    <location>
        <begin position="578"/>
        <end position="854"/>
    </location>
</feature>
<evidence type="ECO:0000313" key="4">
    <source>
        <dbReference type="RefSeq" id="XP_019100064.1"/>
    </source>
</evidence>